<dbReference type="PRINTS" id="PR00625">
    <property type="entry name" value="JDOMAIN"/>
</dbReference>
<feature type="domain" description="J" evidence="2">
    <location>
        <begin position="3"/>
        <end position="72"/>
    </location>
</feature>
<name>A0A177LWI7_METMH</name>
<dbReference type="EMBL" id="LUUH01000095">
    <property type="protein sequence ID" value="OAH97857.1"/>
    <property type="molecule type" value="Genomic_DNA"/>
</dbReference>
<organism evidence="3 4">
    <name type="scientific">Methylomonas methanica</name>
    <dbReference type="NCBI Taxonomy" id="421"/>
    <lineage>
        <taxon>Bacteria</taxon>
        <taxon>Pseudomonadati</taxon>
        <taxon>Pseudomonadota</taxon>
        <taxon>Gammaproteobacteria</taxon>
        <taxon>Methylococcales</taxon>
        <taxon>Methylococcaceae</taxon>
        <taxon>Methylomonas</taxon>
    </lineage>
</organism>
<protein>
    <submittedName>
        <fullName evidence="3">Molecular chaperone DnaJ</fullName>
    </submittedName>
</protein>
<dbReference type="SMART" id="SM00271">
    <property type="entry name" value="DnaJ"/>
    <property type="match status" value="1"/>
</dbReference>
<accession>A0A177LWI7</accession>
<dbReference type="InterPro" id="IPR001623">
    <property type="entry name" value="DnaJ_domain"/>
</dbReference>
<evidence type="ECO:0000313" key="4">
    <source>
        <dbReference type="Proteomes" id="UP000077763"/>
    </source>
</evidence>
<comment type="caution">
    <text evidence="3">The sequence shown here is derived from an EMBL/GenBank/DDBJ whole genome shotgun (WGS) entry which is preliminary data.</text>
</comment>
<dbReference type="SUPFAM" id="SSF46565">
    <property type="entry name" value="Chaperone J-domain"/>
    <property type="match status" value="1"/>
</dbReference>
<dbReference type="CDD" id="cd06257">
    <property type="entry name" value="DnaJ"/>
    <property type="match status" value="1"/>
</dbReference>
<reference evidence="4" key="1">
    <citation type="submission" date="2016-03" db="EMBL/GenBank/DDBJ databases">
        <authorList>
            <person name="Heylen K."/>
            <person name="De Vos P."/>
            <person name="Vekeman B."/>
        </authorList>
    </citation>
    <scope>NUCLEOTIDE SEQUENCE [LARGE SCALE GENOMIC DNA]</scope>
    <source>
        <strain evidence="4">R-45371</strain>
    </source>
</reference>
<evidence type="ECO:0000313" key="3">
    <source>
        <dbReference type="EMBL" id="OAH97857.1"/>
    </source>
</evidence>
<gene>
    <name evidence="3" type="ORF">A1353_22410</name>
</gene>
<evidence type="ECO:0000259" key="2">
    <source>
        <dbReference type="PROSITE" id="PS50076"/>
    </source>
</evidence>
<sequence length="111" mass="12275">MISPYRILGVSEQAADADIKQAYLQGVKDNPPDRDSARFRQIQDAYAAIKDEDCRLRHSLFHVPRVEFDALLAQAFNQQGAGGPMAVDDFLKLLSTVAIEKSLAKVTKTPT</sequence>
<dbReference type="InterPro" id="IPR036869">
    <property type="entry name" value="J_dom_sf"/>
</dbReference>
<dbReference type="Pfam" id="PF00226">
    <property type="entry name" value="DnaJ"/>
    <property type="match status" value="1"/>
</dbReference>
<evidence type="ECO:0000256" key="1">
    <source>
        <dbReference type="ARBA" id="ARBA00023186"/>
    </source>
</evidence>
<proteinExistence type="predicted"/>
<dbReference type="AlphaFoldDB" id="A0A177LWI7"/>
<dbReference type="Gene3D" id="1.10.287.110">
    <property type="entry name" value="DnaJ domain"/>
    <property type="match status" value="1"/>
</dbReference>
<dbReference type="RefSeq" id="WP_064038529.1">
    <property type="nucleotide sequence ID" value="NZ_LUUH01000095.1"/>
</dbReference>
<keyword evidence="1" id="KW-0143">Chaperone</keyword>
<dbReference type="Proteomes" id="UP000077763">
    <property type="component" value="Unassembled WGS sequence"/>
</dbReference>
<dbReference type="PROSITE" id="PS50076">
    <property type="entry name" value="DNAJ_2"/>
    <property type="match status" value="1"/>
</dbReference>